<dbReference type="PROSITE" id="PS50893">
    <property type="entry name" value="ABC_TRANSPORTER_2"/>
    <property type="match status" value="1"/>
</dbReference>
<dbReference type="Pfam" id="PF00005">
    <property type="entry name" value="ABC_tran"/>
    <property type="match status" value="1"/>
</dbReference>
<evidence type="ECO:0000256" key="2">
    <source>
        <dbReference type="ARBA" id="ARBA00022840"/>
    </source>
</evidence>
<comment type="caution">
    <text evidence="4">The sequence shown here is derived from an EMBL/GenBank/DDBJ whole genome shotgun (WGS) entry which is preliminary data.</text>
</comment>
<dbReference type="SUPFAM" id="SSF52540">
    <property type="entry name" value="P-loop containing nucleoside triphosphate hydrolases"/>
    <property type="match status" value="1"/>
</dbReference>
<dbReference type="Gene3D" id="3.40.50.300">
    <property type="entry name" value="P-loop containing nucleotide triphosphate hydrolases"/>
    <property type="match status" value="1"/>
</dbReference>
<reference evidence="4" key="1">
    <citation type="journal article" date="2015" name="Nature">
        <title>Complex archaea that bridge the gap between prokaryotes and eukaryotes.</title>
        <authorList>
            <person name="Spang A."/>
            <person name="Saw J.H."/>
            <person name="Jorgensen S.L."/>
            <person name="Zaremba-Niedzwiedzka K."/>
            <person name="Martijn J."/>
            <person name="Lind A.E."/>
            <person name="van Eijk R."/>
            <person name="Schleper C."/>
            <person name="Guy L."/>
            <person name="Ettema T.J."/>
        </authorList>
    </citation>
    <scope>NUCLEOTIDE SEQUENCE</scope>
</reference>
<accession>A0A0F9XVL7</accession>
<dbReference type="InterPro" id="IPR050107">
    <property type="entry name" value="ABC_carbohydrate_import_ATPase"/>
</dbReference>
<dbReference type="GO" id="GO:0005524">
    <property type="term" value="F:ATP binding"/>
    <property type="evidence" value="ECO:0007669"/>
    <property type="project" value="UniProtKB-KW"/>
</dbReference>
<gene>
    <name evidence="4" type="ORF">LCGC14_0169510</name>
</gene>
<dbReference type="InterPro" id="IPR003593">
    <property type="entry name" value="AAA+_ATPase"/>
</dbReference>
<keyword evidence="1" id="KW-0547">Nucleotide-binding</keyword>
<dbReference type="GO" id="GO:0016887">
    <property type="term" value="F:ATP hydrolysis activity"/>
    <property type="evidence" value="ECO:0007669"/>
    <property type="project" value="InterPro"/>
</dbReference>
<name>A0A0F9XVL7_9ZZZZ</name>
<evidence type="ECO:0000313" key="4">
    <source>
        <dbReference type="EMBL" id="KKN96358.1"/>
    </source>
</evidence>
<dbReference type="AlphaFoldDB" id="A0A0F9XVL7"/>
<keyword evidence="2" id="KW-0067">ATP-binding</keyword>
<dbReference type="EMBL" id="LAZR01000065">
    <property type="protein sequence ID" value="KKN96358.1"/>
    <property type="molecule type" value="Genomic_DNA"/>
</dbReference>
<evidence type="ECO:0000256" key="1">
    <source>
        <dbReference type="ARBA" id="ARBA00022741"/>
    </source>
</evidence>
<protein>
    <recommendedName>
        <fullName evidence="3">ABC transporter domain-containing protein</fullName>
    </recommendedName>
</protein>
<dbReference type="InterPro" id="IPR003439">
    <property type="entry name" value="ABC_transporter-like_ATP-bd"/>
</dbReference>
<dbReference type="PANTHER" id="PTHR43790:SF8">
    <property type="entry name" value="SUGAR ABC TRANSPORTER ATP-BINDING PROTEIN"/>
    <property type="match status" value="1"/>
</dbReference>
<dbReference type="PANTHER" id="PTHR43790">
    <property type="entry name" value="CARBOHYDRATE TRANSPORT ATP-BINDING PROTEIN MG119-RELATED"/>
    <property type="match status" value="1"/>
</dbReference>
<dbReference type="CDD" id="cd03216">
    <property type="entry name" value="ABC_Carb_Monos_I"/>
    <property type="match status" value="1"/>
</dbReference>
<organism evidence="4">
    <name type="scientific">marine sediment metagenome</name>
    <dbReference type="NCBI Taxonomy" id="412755"/>
    <lineage>
        <taxon>unclassified sequences</taxon>
        <taxon>metagenomes</taxon>
        <taxon>ecological metagenomes</taxon>
    </lineage>
</organism>
<feature type="domain" description="ABC transporter" evidence="3">
    <location>
        <begin position="6"/>
        <end position="245"/>
    </location>
</feature>
<evidence type="ECO:0000259" key="3">
    <source>
        <dbReference type="PROSITE" id="PS50893"/>
    </source>
</evidence>
<dbReference type="InterPro" id="IPR027417">
    <property type="entry name" value="P-loop_NTPase"/>
</dbReference>
<proteinExistence type="predicted"/>
<sequence>MNAPLFELANVSKRFGAIHALENVDLSLGRGEVVGLMGDNGAGKSTLVRIIAGNFQPSEGEIRMNGETVRFADSAAARDRGIEVVHQDLALCDNLTAADNVFLGRELKRRIGPFTILDYRAMARRSAEIFAELQSETRPADKVRMMSGGQRQAVAIARTRLSDSPIVLMDEPTAAISVRQVEQVLDLIKRLRDSGVTVVLISHRMPDVFAVAERLVVLRRGRKVADKPIAESSPEEATALITGAIETA</sequence>
<dbReference type="SMART" id="SM00382">
    <property type="entry name" value="AAA"/>
    <property type="match status" value="1"/>
</dbReference>